<gene>
    <name evidence="1" type="ORF">C451_06730</name>
</gene>
<dbReference type="SUPFAM" id="SSF46689">
    <property type="entry name" value="Homeodomain-like"/>
    <property type="match status" value="1"/>
</dbReference>
<comment type="caution">
    <text evidence="1">The sequence shown here is derived from an EMBL/GenBank/DDBJ whole genome shotgun (WGS) entry which is preliminary data.</text>
</comment>
<name>M0N9S1_9EURY</name>
<dbReference type="AlphaFoldDB" id="M0N9S1"/>
<sequence>MSGHCRFDVIEHLPEAELDTAINEAQIADEARFVRRLRFVKNPYAGDVPEEAARRVGVSQANSSHWEHAWNDAGVDGFRPSFGGGRHSKLSNEQFPELCEILEEGQPWTPRAIHALIEERYGVTYNRLI</sequence>
<protein>
    <submittedName>
        <fullName evidence="1">ISA1083-3 transposase</fullName>
    </submittedName>
</protein>
<proteinExistence type="predicted"/>
<keyword evidence="2" id="KW-1185">Reference proteome</keyword>
<organism evidence="1 2">
    <name type="scientific">Halococcus thailandensis JCM 13552</name>
    <dbReference type="NCBI Taxonomy" id="1227457"/>
    <lineage>
        <taxon>Archaea</taxon>
        <taxon>Methanobacteriati</taxon>
        <taxon>Methanobacteriota</taxon>
        <taxon>Stenosarchaea group</taxon>
        <taxon>Halobacteria</taxon>
        <taxon>Halobacteriales</taxon>
        <taxon>Halococcaceae</taxon>
        <taxon>Halococcus</taxon>
    </lineage>
</organism>
<evidence type="ECO:0000313" key="2">
    <source>
        <dbReference type="Proteomes" id="UP000011680"/>
    </source>
</evidence>
<reference evidence="1 2" key="1">
    <citation type="journal article" date="2014" name="PLoS Genet.">
        <title>Phylogenetically driven sequencing of extremely halophilic archaea reveals strategies for static and dynamic osmo-response.</title>
        <authorList>
            <person name="Becker E.A."/>
            <person name="Seitzer P.M."/>
            <person name="Tritt A."/>
            <person name="Larsen D."/>
            <person name="Krusor M."/>
            <person name="Yao A.I."/>
            <person name="Wu D."/>
            <person name="Madern D."/>
            <person name="Eisen J.A."/>
            <person name="Darling A.E."/>
            <person name="Facciotti M.T."/>
        </authorList>
    </citation>
    <scope>NUCLEOTIDE SEQUENCE [LARGE SCALE GENOMIC DNA]</scope>
    <source>
        <strain evidence="1 2">JCM 13552</strain>
    </source>
</reference>
<evidence type="ECO:0000313" key="1">
    <source>
        <dbReference type="EMBL" id="EMA54323.1"/>
    </source>
</evidence>
<dbReference type="Pfam" id="PF13565">
    <property type="entry name" value="HTH_32"/>
    <property type="match status" value="1"/>
</dbReference>
<dbReference type="Proteomes" id="UP000011680">
    <property type="component" value="Unassembled WGS sequence"/>
</dbReference>
<dbReference type="OrthoDB" id="242190at2157"/>
<dbReference type="PATRIC" id="fig|1227457.3.peg.1201"/>
<dbReference type="EMBL" id="AOMF01000141">
    <property type="protein sequence ID" value="EMA54323.1"/>
    <property type="molecule type" value="Genomic_DNA"/>
</dbReference>
<dbReference type="RefSeq" id="WP_007738987.1">
    <property type="nucleotide sequence ID" value="NZ_AOMF01000141.1"/>
</dbReference>
<accession>M0N9S1</accession>
<dbReference type="InterPro" id="IPR009057">
    <property type="entry name" value="Homeodomain-like_sf"/>
</dbReference>
<dbReference type="eggNOG" id="arCOG02128">
    <property type="taxonomic scope" value="Archaea"/>
</dbReference>